<reference evidence="2 3" key="2">
    <citation type="journal article" date="2007" name="PLoS Biol.">
        <title>Principles of genome evolution in the Drosophila melanogaster species group.</title>
        <authorList>
            <person name="Ranz J.M."/>
            <person name="Maurin D."/>
            <person name="Chan Y.S."/>
            <person name="von Grotthuss M."/>
            <person name="Hillier L.W."/>
            <person name="Roote J."/>
            <person name="Ashburner M."/>
            <person name="Bergman C.M."/>
        </authorList>
    </citation>
    <scope>NUCLEOTIDE SEQUENCE [LARGE SCALE GENOMIC DNA]</scope>
    <source>
        <strain evidence="3">Tai18E2 / Tucson 14021-0261.01</strain>
    </source>
</reference>
<dbReference type="eggNOG" id="ENOG502SC6U">
    <property type="taxonomic scope" value="Eukaryota"/>
</dbReference>
<dbReference type="Proteomes" id="UP000002282">
    <property type="component" value="Chromosome 2L"/>
</dbReference>
<keyword evidence="3" id="KW-1185">Reference proteome</keyword>
<evidence type="ECO:0000256" key="1">
    <source>
        <dbReference type="SAM" id="MobiDB-lite"/>
    </source>
</evidence>
<organism evidence="2 3">
    <name type="scientific">Drosophila yakuba</name>
    <name type="common">Fruit fly</name>
    <dbReference type="NCBI Taxonomy" id="7245"/>
    <lineage>
        <taxon>Eukaryota</taxon>
        <taxon>Metazoa</taxon>
        <taxon>Ecdysozoa</taxon>
        <taxon>Arthropoda</taxon>
        <taxon>Hexapoda</taxon>
        <taxon>Insecta</taxon>
        <taxon>Pterygota</taxon>
        <taxon>Neoptera</taxon>
        <taxon>Endopterygota</taxon>
        <taxon>Diptera</taxon>
        <taxon>Brachycera</taxon>
        <taxon>Muscomorpha</taxon>
        <taxon>Ephydroidea</taxon>
        <taxon>Drosophilidae</taxon>
        <taxon>Drosophila</taxon>
        <taxon>Sophophora</taxon>
    </lineage>
</organism>
<evidence type="ECO:0000313" key="3">
    <source>
        <dbReference type="Proteomes" id="UP000002282"/>
    </source>
</evidence>
<dbReference type="EMBL" id="CM000157">
    <property type="protein sequence ID" value="KRJ97876.1"/>
    <property type="molecule type" value="Genomic_DNA"/>
</dbReference>
<dbReference type="KEGG" id="dya:Dyak_GE18768"/>
<name>A0A0R1DKS5_DROYA</name>
<proteinExistence type="predicted"/>
<evidence type="ECO:0000313" key="2">
    <source>
        <dbReference type="EMBL" id="KRJ97876.1"/>
    </source>
</evidence>
<sequence>MLLPFFVDCSRSHRKRLSLVRLPVKESEIPDQTGATDDGRTEADTFSSKLHTTICRQSPAIPPFFYKVDDMAPASLVIMFVRNRKLRIAIGLIFWTSLAVAQNASDERVSERSGNQLDLAGSATAKSFEPPPEFYRGPGSGLESNTPISSSGRPSLGSVGESLSDTYNRWRAGGASLQDRISVGPYGAPGVGSSHAPNVGSFESSSHPYPYEYSHGSGGGEVGGAGSGAYFGSSSVEAGIPFDVYGSRPGHGVGHGHYSPPEYAYPYPPDHHEIAAHKGPGYGDVSSKALLAKSFLIPLASAAVLGIAAALVSNPLLLQLGTVSGLGTIVGKRKRRAAGRSPLARKAHKYTL</sequence>
<feature type="region of interest" description="Disordered" evidence="1">
    <location>
        <begin position="107"/>
        <end position="160"/>
    </location>
</feature>
<gene>
    <name evidence="2" type="primary">Dyak\GE18768</name>
    <name evidence="2" type="synonym">dyak_GLEANR_2552</name>
    <name evidence="2" type="synonym">GE18768</name>
    <name evidence="2" type="ORF">Dyak_GE18768</name>
</gene>
<protein>
    <submittedName>
        <fullName evidence="2">Uncharacterized protein, isoform B</fullName>
    </submittedName>
</protein>
<feature type="compositionally biased region" description="Polar residues" evidence="1">
    <location>
        <begin position="142"/>
        <end position="153"/>
    </location>
</feature>
<reference evidence="2 3" key="1">
    <citation type="journal article" date="2007" name="Nature">
        <title>Evolution of genes and genomes on the Drosophila phylogeny.</title>
        <authorList>
            <consortium name="Drosophila 12 Genomes Consortium"/>
            <person name="Clark A.G."/>
            <person name="Eisen M.B."/>
            <person name="Smith D.R."/>
            <person name="Bergman C.M."/>
            <person name="Oliver B."/>
            <person name="Markow T.A."/>
            <person name="Kaufman T.C."/>
            <person name="Kellis M."/>
            <person name="Gelbart W."/>
            <person name="Iyer V.N."/>
            <person name="Pollard D.A."/>
            <person name="Sackton T.B."/>
            <person name="Larracuente A.M."/>
            <person name="Singh N.D."/>
            <person name="Abad J.P."/>
            <person name="Abt D.N."/>
            <person name="Adryan B."/>
            <person name="Aguade M."/>
            <person name="Akashi H."/>
            <person name="Anderson W.W."/>
            <person name="Aquadro C.F."/>
            <person name="Ardell D.H."/>
            <person name="Arguello R."/>
            <person name="Artieri C.G."/>
            <person name="Barbash D.A."/>
            <person name="Barker D."/>
            <person name="Barsanti P."/>
            <person name="Batterham P."/>
            <person name="Batzoglou S."/>
            <person name="Begun D."/>
            <person name="Bhutkar A."/>
            <person name="Blanco E."/>
            <person name="Bosak S.A."/>
            <person name="Bradley R.K."/>
            <person name="Brand A.D."/>
            <person name="Brent M.R."/>
            <person name="Brooks A.N."/>
            <person name="Brown R.H."/>
            <person name="Butlin R.K."/>
            <person name="Caggese C."/>
            <person name="Calvi B.R."/>
            <person name="Bernardo de Carvalho A."/>
            <person name="Caspi A."/>
            <person name="Castrezana S."/>
            <person name="Celniker S.E."/>
            <person name="Chang J.L."/>
            <person name="Chapple C."/>
            <person name="Chatterji S."/>
            <person name="Chinwalla A."/>
            <person name="Civetta A."/>
            <person name="Clifton S.W."/>
            <person name="Comeron J.M."/>
            <person name="Costello J.C."/>
            <person name="Coyne J.A."/>
            <person name="Daub J."/>
            <person name="David R.G."/>
            <person name="Delcher A.L."/>
            <person name="Delehaunty K."/>
            <person name="Do C.B."/>
            <person name="Ebling H."/>
            <person name="Edwards K."/>
            <person name="Eickbush T."/>
            <person name="Evans J.D."/>
            <person name="Filipski A."/>
            <person name="Findeiss S."/>
            <person name="Freyhult E."/>
            <person name="Fulton L."/>
            <person name="Fulton R."/>
            <person name="Garcia A.C."/>
            <person name="Gardiner A."/>
            <person name="Garfield D.A."/>
            <person name="Garvin B.E."/>
            <person name="Gibson G."/>
            <person name="Gilbert D."/>
            <person name="Gnerre S."/>
            <person name="Godfrey J."/>
            <person name="Good R."/>
            <person name="Gotea V."/>
            <person name="Gravely B."/>
            <person name="Greenberg A.J."/>
            <person name="Griffiths-Jones S."/>
            <person name="Gross S."/>
            <person name="Guigo R."/>
            <person name="Gustafson E.A."/>
            <person name="Haerty W."/>
            <person name="Hahn M.W."/>
            <person name="Halligan D.L."/>
            <person name="Halpern A.L."/>
            <person name="Halter G.M."/>
            <person name="Han M.V."/>
            <person name="Heger A."/>
            <person name="Hillier L."/>
            <person name="Hinrichs A.S."/>
            <person name="Holmes I."/>
            <person name="Hoskins R.A."/>
            <person name="Hubisz M.J."/>
            <person name="Hultmark D."/>
            <person name="Huntley M.A."/>
            <person name="Jaffe D.B."/>
            <person name="Jagadeeshan S."/>
            <person name="Jeck W.R."/>
            <person name="Johnson J."/>
            <person name="Jones C.D."/>
            <person name="Jordan W.C."/>
            <person name="Karpen G.H."/>
            <person name="Kataoka E."/>
            <person name="Keightley P.D."/>
            <person name="Kheradpour P."/>
            <person name="Kirkness E.F."/>
            <person name="Koerich L.B."/>
            <person name="Kristiansen K."/>
            <person name="Kudrna D."/>
            <person name="Kulathinal R.J."/>
            <person name="Kumar S."/>
            <person name="Kwok R."/>
            <person name="Lander E."/>
            <person name="Langley C.H."/>
            <person name="Lapoint R."/>
            <person name="Lazzaro B.P."/>
            <person name="Lee S.J."/>
            <person name="Levesque L."/>
            <person name="Li R."/>
            <person name="Lin C.F."/>
            <person name="Lin M.F."/>
            <person name="Lindblad-Toh K."/>
            <person name="Llopart A."/>
            <person name="Long M."/>
            <person name="Low L."/>
            <person name="Lozovsky E."/>
            <person name="Lu J."/>
            <person name="Luo M."/>
            <person name="Machado C.A."/>
            <person name="Makalowski W."/>
            <person name="Marzo M."/>
            <person name="Matsuda M."/>
            <person name="Matzkin L."/>
            <person name="McAllister B."/>
            <person name="McBride C.S."/>
            <person name="McKernan B."/>
            <person name="McKernan K."/>
            <person name="Mendez-Lago M."/>
            <person name="Minx P."/>
            <person name="Mollenhauer M.U."/>
            <person name="Montooth K."/>
            <person name="Mount S.M."/>
            <person name="Mu X."/>
            <person name="Myers E."/>
            <person name="Negre B."/>
            <person name="Newfeld S."/>
            <person name="Nielsen R."/>
            <person name="Noor M.A."/>
            <person name="O'Grady P."/>
            <person name="Pachter L."/>
            <person name="Papaceit M."/>
            <person name="Parisi M.J."/>
            <person name="Parisi M."/>
            <person name="Parts L."/>
            <person name="Pedersen J.S."/>
            <person name="Pesole G."/>
            <person name="Phillippy A.M."/>
            <person name="Ponting C.P."/>
            <person name="Pop M."/>
            <person name="Porcelli D."/>
            <person name="Powell J.R."/>
            <person name="Prohaska S."/>
            <person name="Pruitt K."/>
            <person name="Puig M."/>
            <person name="Quesneville H."/>
            <person name="Ram K.R."/>
            <person name="Rand D."/>
            <person name="Rasmussen M.D."/>
            <person name="Reed L.K."/>
            <person name="Reenan R."/>
            <person name="Reily A."/>
            <person name="Remington K.A."/>
            <person name="Rieger T.T."/>
            <person name="Ritchie M.G."/>
            <person name="Robin C."/>
            <person name="Rogers Y.H."/>
            <person name="Rohde C."/>
            <person name="Rozas J."/>
            <person name="Rubenfield M.J."/>
            <person name="Ruiz A."/>
            <person name="Russo S."/>
            <person name="Salzberg S.L."/>
            <person name="Sanchez-Gracia A."/>
            <person name="Saranga D.J."/>
            <person name="Sato H."/>
            <person name="Schaeffer S.W."/>
            <person name="Schatz M.C."/>
            <person name="Schlenke T."/>
            <person name="Schwartz R."/>
            <person name="Segarra C."/>
            <person name="Singh R.S."/>
            <person name="Sirot L."/>
            <person name="Sirota M."/>
            <person name="Sisneros N.B."/>
            <person name="Smith C.D."/>
            <person name="Smith T.F."/>
            <person name="Spieth J."/>
            <person name="Stage D.E."/>
            <person name="Stark A."/>
            <person name="Stephan W."/>
            <person name="Strausberg R.L."/>
            <person name="Strempel S."/>
            <person name="Sturgill D."/>
            <person name="Sutton G."/>
            <person name="Sutton G.G."/>
            <person name="Tao W."/>
            <person name="Teichmann S."/>
            <person name="Tobari Y.N."/>
            <person name="Tomimura Y."/>
            <person name="Tsolas J.M."/>
            <person name="Valente V.L."/>
            <person name="Venter E."/>
            <person name="Venter J.C."/>
            <person name="Vicario S."/>
            <person name="Vieira F.G."/>
            <person name="Vilella A.J."/>
            <person name="Villasante A."/>
            <person name="Walenz B."/>
            <person name="Wang J."/>
            <person name="Wasserman M."/>
            <person name="Watts T."/>
            <person name="Wilson D."/>
            <person name="Wilson R.K."/>
            <person name="Wing R.A."/>
            <person name="Wolfner M.F."/>
            <person name="Wong A."/>
            <person name="Wong G.K."/>
            <person name="Wu C.I."/>
            <person name="Wu G."/>
            <person name="Yamamoto D."/>
            <person name="Yang H.P."/>
            <person name="Yang S.P."/>
            <person name="Yorke J.A."/>
            <person name="Yoshida K."/>
            <person name="Zdobnov E."/>
            <person name="Zhang P."/>
            <person name="Zhang Y."/>
            <person name="Zimin A.V."/>
            <person name="Baldwin J."/>
            <person name="Abdouelleil A."/>
            <person name="Abdulkadir J."/>
            <person name="Abebe A."/>
            <person name="Abera B."/>
            <person name="Abreu J."/>
            <person name="Acer S.C."/>
            <person name="Aftuck L."/>
            <person name="Alexander A."/>
            <person name="An P."/>
            <person name="Anderson E."/>
            <person name="Anderson S."/>
            <person name="Arachi H."/>
            <person name="Azer M."/>
            <person name="Bachantsang P."/>
            <person name="Barry A."/>
            <person name="Bayul T."/>
            <person name="Berlin A."/>
            <person name="Bessette D."/>
            <person name="Bloom T."/>
            <person name="Blye J."/>
            <person name="Boguslavskiy L."/>
            <person name="Bonnet C."/>
            <person name="Boukhgalter B."/>
            <person name="Bourzgui I."/>
            <person name="Brown A."/>
            <person name="Cahill P."/>
            <person name="Channer S."/>
            <person name="Cheshatsang Y."/>
            <person name="Chuda L."/>
            <person name="Citroen M."/>
            <person name="Collymore A."/>
            <person name="Cooke P."/>
            <person name="Costello M."/>
            <person name="D'Aco K."/>
            <person name="Daza R."/>
            <person name="De Haan G."/>
            <person name="DeGray S."/>
            <person name="DeMaso C."/>
            <person name="Dhargay N."/>
            <person name="Dooley K."/>
            <person name="Dooley E."/>
            <person name="Doricent M."/>
            <person name="Dorje P."/>
            <person name="Dorjee K."/>
            <person name="Dupes A."/>
            <person name="Elong R."/>
            <person name="Falk J."/>
            <person name="Farina A."/>
            <person name="Faro S."/>
            <person name="Ferguson D."/>
            <person name="Fisher S."/>
            <person name="Foley C.D."/>
            <person name="Franke A."/>
            <person name="Friedrich D."/>
            <person name="Gadbois L."/>
            <person name="Gearin G."/>
            <person name="Gearin C.R."/>
            <person name="Giannoukos G."/>
            <person name="Goode T."/>
            <person name="Graham J."/>
            <person name="Grandbois E."/>
            <person name="Grewal S."/>
            <person name="Gyaltsen K."/>
            <person name="Hafez N."/>
            <person name="Hagos B."/>
            <person name="Hall J."/>
            <person name="Henson C."/>
            <person name="Hollinger A."/>
            <person name="Honan T."/>
            <person name="Huard M.D."/>
            <person name="Hughes L."/>
            <person name="Hurhula B."/>
            <person name="Husby M.E."/>
            <person name="Kamat A."/>
            <person name="Kanga B."/>
            <person name="Kashin S."/>
            <person name="Khazanovich D."/>
            <person name="Kisner P."/>
            <person name="Lance K."/>
            <person name="Lara M."/>
            <person name="Lee W."/>
            <person name="Lennon N."/>
            <person name="Letendre F."/>
            <person name="LeVine R."/>
            <person name="Lipovsky A."/>
            <person name="Liu X."/>
            <person name="Liu J."/>
            <person name="Liu S."/>
            <person name="Lokyitsang T."/>
            <person name="Lokyitsang Y."/>
            <person name="Lubonja R."/>
            <person name="Lui A."/>
            <person name="MacDonald P."/>
            <person name="Magnisalis V."/>
            <person name="Maru K."/>
            <person name="Matthews C."/>
            <person name="McCusker W."/>
            <person name="McDonough S."/>
            <person name="Mehta T."/>
            <person name="Meldrim J."/>
            <person name="Meneus L."/>
            <person name="Mihai O."/>
            <person name="Mihalev A."/>
            <person name="Mihova T."/>
            <person name="Mittelman R."/>
            <person name="Mlenga V."/>
            <person name="Montmayeur A."/>
            <person name="Mulrain L."/>
            <person name="Navidi A."/>
            <person name="Naylor J."/>
            <person name="Negash T."/>
            <person name="Nguyen T."/>
            <person name="Nguyen N."/>
            <person name="Nicol R."/>
            <person name="Norbu C."/>
            <person name="Norbu N."/>
            <person name="Novod N."/>
            <person name="O'Neill B."/>
            <person name="Osman S."/>
            <person name="Markiewicz E."/>
            <person name="Oyono O.L."/>
            <person name="Patti C."/>
            <person name="Phunkhang P."/>
            <person name="Pierre F."/>
            <person name="Priest M."/>
            <person name="Raghuraman S."/>
            <person name="Rege F."/>
            <person name="Reyes R."/>
            <person name="Rise C."/>
            <person name="Rogov P."/>
            <person name="Ross K."/>
            <person name="Ryan E."/>
            <person name="Settipalli S."/>
            <person name="Shea T."/>
            <person name="Sherpa N."/>
            <person name="Shi L."/>
            <person name="Shih D."/>
            <person name="Sparrow T."/>
            <person name="Spaulding J."/>
            <person name="Stalker J."/>
            <person name="Stange-Thomann N."/>
            <person name="Stavropoulos S."/>
            <person name="Stone C."/>
            <person name="Strader C."/>
            <person name="Tesfaye S."/>
            <person name="Thomson T."/>
            <person name="Thoulutsang Y."/>
            <person name="Thoulutsang D."/>
            <person name="Topham K."/>
            <person name="Topping I."/>
            <person name="Tsamla T."/>
            <person name="Vassiliev H."/>
            <person name="Vo A."/>
            <person name="Wangchuk T."/>
            <person name="Wangdi T."/>
            <person name="Weiand M."/>
            <person name="Wilkinson J."/>
            <person name="Wilson A."/>
            <person name="Yadav S."/>
            <person name="Young G."/>
            <person name="Yu Q."/>
            <person name="Zembek L."/>
            <person name="Zhong D."/>
            <person name="Zimmer A."/>
            <person name="Zwirko Z."/>
            <person name="Jaffe D.B."/>
            <person name="Alvarez P."/>
            <person name="Brockman W."/>
            <person name="Butler J."/>
            <person name="Chin C."/>
            <person name="Gnerre S."/>
            <person name="Grabherr M."/>
            <person name="Kleber M."/>
            <person name="Mauceli E."/>
            <person name="MacCallum I."/>
        </authorList>
    </citation>
    <scope>NUCLEOTIDE SEQUENCE [LARGE SCALE GENOMIC DNA]</scope>
    <source>
        <strain evidence="3">Tai18E2 / Tucson 14021-0261.01</strain>
    </source>
</reference>
<accession>A0A0R1DKS5</accession>
<dbReference type="OrthoDB" id="8051086at2759"/>
<dbReference type="AlphaFoldDB" id="A0A0R1DKS5"/>